<dbReference type="PANTHER" id="PTHR35807:SF1">
    <property type="entry name" value="TRANSCRIPTIONAL REGULATOR REDD"/>
    <property type="match status" value="1"/>
</dbReference>
<evidence type="ECO:0000256" key="6">
    <source>
        <dbReference type="PROSITE-ProRule" id="PRU01091"/>
    </source>
</evidence>
<dbReference type="OrthoDB" id="4336084at2"/>
<dbReference type="SUPFAM" id="SSF46894">
    <property type="entry name" value="C-terminal effector domain of the bipartite response regulators"/>
    <property type="match status" value="1"/>
</dbReference>
<dbReference type="SMART" id="SM00862">
    <property type="entry name" value="Trans_reg_C"/>
    <property type="match status" value="1"/>
</dbReference>
<keyword evidence="10" id="KW-1185">Reference proteome</keyword>
<dbReference type="Gene3D" id="1.10.10.10">
    <property type="entry name" value="Winged helix-like DNA-binding domain superfamily/Winged helix DNA-binding domain"/>
    <property type="match status" value="1"/>
</dbReference>
<dbReference type="SMART" id="SM01043">
    <property type="entry name" value="BTAD"/>
    <property type="match status" value="1"/>
</dbReference>
<evidence type="ECO:0000313" key="10">
    <source>
        <dbReference type="Proteomes" id="UP000268652"/>
    </source>
</evidence>
<organism evidence="8 11">
    <name type="scientific">Streptomyces radicis</name>
    <dbReference type="NCBI Taxonomy" id="1750517"/>
    <lineage>
        <taxon>Bacteria</taxon>
        <taxon>Bacillati</taxon>
        <taxon>Actinomycetota</taxon>
        <taxon>Actinomycetes</taxon>
        <taxon>Kitasatosporales</taxon>
        <taxon>Streptomycetaceae</taxon>
        <taxon>Streptomyces</taxon>
    </lineage>
</organism>
<dbReference type="Proteomes" id="UP000268652">
    <property type="component" value="Unassembled WGS sequence"/>
</dbReference>
<dbReference type="CDD" id="cd15831">
    <property type="entry name" value="BTAD"/>
    <property type="match status" value="1"/>
</dbReference>
<dbReference type="Gene3D" id="1.25.40.10">
    <property type="entry name" value="Tetratricopeptide repeat domain"/>
    <property type="match status" value="1"/>
</dbReference>
<dbReference type="InterPro" id="IPR016032">
    <property type="entry name" value="Sig_transdc_resp-reg_C-effctor"/>
</dbReference>
<accession>A0A3A9W0U8</accession>
<dbReference type="RefSeq" id="WP_120698589.1">
    <property type="nucleotide sequence ID" value="NZ_RBDX01000018.1"/>
</dbReference>
<dbReference type="PROSITE" id="PS51755">
    <property type="entry name" value="OMPR_PHOB"/>
    <property type="match status" value="1"/>
</dbReference>
<evidence type="ECO:0000256" key="2">
    <source>
        <dbReference type="ARBA" id="ARBA00023012"/>
    </source>
</evidence>
<comment type="similarity">
    <text evidence="1">Belongs to the AfsR/DnrI/RedD regulatory family.</text>
</comment>
<evidence type="ECO:0000313" key="11">
    <source>
        <dbReference type="Proteomes" id="UP000275024"/>
    </source>
</evidence>
<dbReference type="GO" id="GO:0006355">
    <property type="term" value="P:regulation of DNA-templated transcription"/>
    <property type="evidence" value="ECO:0007669"/>
    <property type="project" value="InterPro"/>
</dbReference>
<dbReference type="InterPro" id="IPR005158">
    <property type="entry name" value="BTAD"/>
</dbReference>
<dbReference type="InterPro" id="IPR011990">
    <property type="entry name" value="TPR-like_helical_dom_sf"/>
</dbReference>
<dbReference type="AlphaFoldDB" id="A0A3A9W0U8"/>
<dbReference type="SUPFAM" id="SSF48452">
    <property type="entry name" value="TPR-like"/>
    <property type="match status" value="1"/>
</dbReference>
<dbReference type="Pfam" id="PF00486">
    <property type="entry name" value="Trans_reg_C"/>
    <property type="match status" value="1"/>
</dbReference>
<feature type="domain" description="OmpR/PhoB-type" evidence="7">
    <location>
        <begin position="1"/>
        <end position="95"/>
    </location>
</feature>
<proteinExistence type="inferred from homology"/>
<evidence type="ECO:0000256" key="3">
    <source>
        <dbReference type="ARBA" id="ARBA00023015"/>
    </source>
</evidence>
<sequence>MRYEILGPLRFTGESGPSYIGARKVETLLAALLIRSGQVVASGRIKEEIWGGSPPRRASAAVHVYVSQLRKILAAAAPVPVGPIVTRPPGYLLQLDEDDELDVRTFEERVALGRVLVHEGRHDEACVVLKSALSLWRGPVLVGVSGGPLIGAFVGAVEDARVECLELLMDAQLTVGRHREVVGQLQTLSGEHPLSEVFYRQLMLALYRSERQAEALRVYDTARGVLHGEFGLEPGQPLRDLQRAILLGDPRLEHPSASTSPFGRISMMASARISPVRT</sequence>
<dbReference type="Proteomes" id="UP000275024">
    <property type="component" value="Unassembled WGS sequence"/>
</dbReference>
<dbReference type="InterPro" id="IPR001867">
    <property type="entry name" value="OmpR/PhoB-type_DNA-bd"/>
</dbReference>
<keyword evidence="2" id="KW-0902">Two-component regulatory system</keyword>
<dbReference type="EMBL" id="RBDY01000016">
    <property type="protein sequence ID" value="RKN19509.1"/>
    <property type="molecule type" value="Genomic_DNA"/>
</dbReference>
<evidence type="ECO:0000256" key="4">
    <source>
        <dbReference type="ARBA" id="ARBA00023125"/>
    </source>
</evidence>
<keyword evidence="5" id="KW-0804">Transcription</keyword>
<keyword evidence="4 6" id="KW-0238">DNA-binding</keyword>
<dbReference type="GO" id="GO:0003677">
    <property type="term" value="F:DNA binding"/>
    <property type="evidence" value="ECO:0007669"/>
    <property type="project" value="UniProtKB-UniRule"/>
</dbReference>
<evidence type="ECO:0000256" key="1">
    <source>
        <dbReference type="ARBA" id="ARBA00005820"/>
    </source>
</evidence>
<name>A0A3A9W0U8_9ACTN</name>
<reference evidence="10 11" key="1">
    <citation type="submission" date="2018-09" db="EMBL/GenBank/DDBJ databases">
        <title>Streptomyces sp. nov. DS1-2, an endophytic actinomycete isolated from roots of Dendrobium scabrilingue.</title>
        <authorList>
            <person name="Kuncharoen N."/>
            <person name="Kudo T."/>
            <person name="Ohkuma M."/>
            <person name="Yuki M."/>
            <person name="Tanasupawat S."/>
        </authorList>
    </citation>
    <scope>NUCLEOTIDE SEQUENCE [LARGE SCALE GENOMIC DNA]</scope>
    <source>
        <strain evidence="8 11">AZ1-7</strain>
        <strain evidence="9 10">DS1-2</strain>
    </source>
</reference>
<feature type="DNA-binding region" description="OmpR/PhoB-type" evidence="6">
    <location>
        <begin position="1"/>
        <end position="95"/>
    </location>
</feature>
<dbReference type="GO" id="GO:0000160">
    <property type="term" value="P:phosphorelay signal transduction system"/>
    <property type="evidence" value="ECO:0007669"/>
    <property type="project" value="UniProtKB-KW"/>
</dbReference>
<keyword evidence="3" id="KW-0805">Transcription regulation</keyword>
<evidence type="ECO:0000313" key="8">
    <source>
        <dbReference type="EMBL" id="RKN06891.1"/>
    </source>
</evidence>
<evidence type="ECO:0000256" key="5">
    <source>
        <dbReference type="ARBA" id="ARBA00023163"/>
    </source>
</evidence>
<protein>
    <recommendedName>
        <fullName evidence="7">OmpR/PhoB-type domain-containing protein</fullName>
    </recommendedName>
</protein>
<evidence type="ECO:0000313" key="9">
    <source>
        <dbReference type="EMBL" id="RKN19509.1"/>
    </source>
</evidence>
<comment type="caution">
    <text evidence="8">The sequence shown here is derived from an EMBL/GenBank/DDBJ whole genome shotgun (WGS) entry which is preliminary data.</text>
</comment>
<dbReference type="EMBL" id="RBDX01000018">
    <property type="protein sequence ID" value="RKN06891.1"/>
    <property type="molecule type" value="Genomic_DNA"/>
</dbReference>
<dbReference type="Pfam" id="PF03704">
    <property type="entry name" value="BTAD"/>
    <property type="match status" value="1"/>
</dbReference>
<evidence type="ECO:0000259" key="7">
    <source>
        <dbReference type="PROSITE" id="PS51755"/>
    </source>
</evidence>
<dbReference type="InterPro" id="IPR036388">
    <property type="entry name" value="WH-like_DNA-bd_sf"/>
</dbReference>
<dbReference type="PANTHER" id="PTHR35807">
    <property type="entry name" value="TRANSCRIPTIONAL REGULATOR REDD-RELATED"/>
    <property type="match status" value="1"/>
</dbReference>
<gene>
    <name evidence="9" type="ORF">D7318_20155</name>
    <name evidence="8" type="ORF">D7319_20690</name>
</gene>
<dbReference type="InterPro" id="IPR051677">
    <property type="entry name" value="AfsR-DnrI-RedD_regulator"/>
</dbReference>